<keyword evidence="3" id="KW-1185">Reference proteome</keyword>
<name>A0ABS1J5P3_9BACL</name>
<keyword evidence="1" id="KW-0812">Transmembrane</keyword>
<comment type="caution">
    <text evidence="2">The sequence shown here is derived from an EMBL/GenBank/DDBJ whole genome shotgun (WGS) entry which is preliminary data.</text>
</comment>
<evidence type="ECO:0000313" key="2">
    <source>
        <dbReference type="EMBL" id="MBL0385606.1"/>
    </source>
</evidence>
<dbReference type="RefSeq" id="WP_201630980.1">
    <property type="nucleotide sequence ID" value="NZ_JAEQNB010000001.1"/>
</dbReference>
<evidence type="ECO:0000313" key="3">
    <source>
        <dbReference type="Proteomes" id="UP000602284"/>
    </source>
</evidence>
<accession>A0ABS1J5P3</accession>
<evidence type="ECO:0008006" key="4">
    <source>
        <dbReference type="Google" id="ProtNLM"/>
    </source>
</evidence>
<organism evidence="2 3">
    <name type="scientific">Tumebacillus amylolyticus</name>
    <dbReference type="NCBI Taxonomy" id="2801339"/>
    <lineage>
        <taxon>Bacteria</taxon>
        <taxon>Bacillati</taxon>
        <taxon>Bacillota</taxon>
        <taxon>Bacilli</taxon>
        <taxon>Bacillales</taxon>
        <taxon>Alicyclobacillaceae</taxon>
        <taxon>Tumebacillus</taxon>
    </lineage>
</organism>
<keyword evidence="1" id="KW-0472">Membrane</keyword>
<dbReference type="EMBL" id="JAEQNB010000001">
    <property type="protein sequence ID" value="MBL0385606.1"/>
    <property type="molecule type" value="Genomic_DNA"/>
</dbReference>
<evidence type="ECO:0000256" key="1">
    <source>
        <dbReference type="SAM" id="Phobius"/>
    </source>
</evidence>
<reference evidence="2 3" key="1">
    <citation type="submission" date="2021-01" db="EMBL/GenBank/DDBJ databases">
        <title>Tumebacillus sp. strain ITR2 16S ribosomal RNA gene Genome sequencing and assembly.</title>
        <authorList>
            <person name="Kang M."/>
        </authorList>
    </citation>
    <scope>NUCLEOTIDE SEQUENCE [LARGE SCALE GENOMIC DNA]</scope>
    <source>
        <strain evidence="2 3">ITR2</strain>
    </source>
</reference>
<protein>
    <recommendedName>
        <fullName evidence="4">DUF1700 domain-containing protein</fullName>
    </recommendedName>
</protein>
<keyword evidence="1" id="KW-1133">Transmembrane helix</keyword>
<sequence>MVLEFLSKWWEEEITLNDLKKLRDYYEGFDDETLHFLMLNNEVKQKSQENTTGMINFSFGSAFLPMMIALIASSAATTGAWVTLIGQFRSLPNSPILSDPDFSLNSLEHSIGDLWGSNFKFILGCFAIYLLIILTVTRRRAMRFRRFLIIKKIIEERGKEKAS</sequence>
<dbReference type="Proteomes" id="UP000602284">
    <property type="component" value="Unassembled WGS sequence"/>
</dbReference>
<feature type="transmembrane region" description="Helical" evidence="1">
    <location>
        <begin position="119"/>
        <end position="137"/>
    </location>
</feature>
<feature type="transmembrane region" description="Helical" evidence="1">
    <location>
        <begin position="62"/>
        <end position="84"/>
    </location>
</feature>
<proteinExistence type="predicted"/>
<gene>
    <name evidence="2" type="ORF">JJB07_02990</name>
</gene>